<evidence type="ECO:0000313" key="8">
    <source>
        <dbReference type="Ensembl" id="ENSOANP00000017441.2"/>
    </source>
</evidence>
<proteinExistence type="inferred from homology"/>
<reference evidence="8" key="2">
    <citation type="submission" date="2025-08" db="UniProtKB">
        <authorList>
            <consortium name="Ensembl"/>
        </authorList>
    </citation>
    <scope>IDENTIFICATION</scope>
    <source>
        <strain evidence="8">Glennie</strain>
    </source>
</reference>
<dbReference type="PANTHER" id="PTHR23339">
    <property type="entry name" value="TYROSINE SPECIFIC PROTEIN PHOSPHATASE AND DUAL SPECIFICITY PROTEIN PHOSPHATASE"/>
    <property type="match status" value="1"/>
</dbReference>
<dbReference type="Proteomes" id="UP000002279">
    <property type="component" value="Chromosome 14"/>
</dbReference>
<dbReference type="GO" id="GO:0004725">
    <property type="term" value="F:protein tyrosine phosphatase activity"/>
    <property type="evidence" value="ECO:0000318"/>
    <property type="project" value="GO_Central"/>
</dbReference>
<accession>F7D748</accession>
<dbReference type="GO" id="GO:0005634">
    <property type="term" value="C:nucleus"/>
    <property type="evidence" value="ECO:0000318"/>
    <property type="project" value="GO_Central"/>
</dbReference>
<feature type="region of interest" description="Disordered" evidence="6">
    <location>
        <begin position="1"/>
        <end position="20"/>
    </location>
</feature>
<dbReference type="FunCoup" id="F7D748">
    <property type="interactions" value="1001"/>
</dbReference>
<dbReference type="OMA" id="CRYKDIR"/>
<feature type="active site" description="Phosphocysteine intermediate" evidence="5">
    <location>
        <position position="137"/>
    </location>
</feature>
<evidence type="ECO:0000313" key="9">
    <source>
        <dbReference type="Proteomes" id="UP000002279"/>
    </source>
</evidence>
<dbReference type="Bgee" id="ENSOANG00000011010">
    <property type="expression patterns" value="Expressed in testis and 1 other cell type or tissue"/>
</dbReference>
<dbReference type="PIRSF" id="PIRSF037322">
    <property type="entry name" value="CDKN3"/>
    <property type="match status" value="1"/>
</dbReference>
<evidence type="ECO:0000256" key="6">
    <source>
        <dbReference type="SAM" id="MobiDB-lite"/>
    </source>
</evidence>
<keyword evidence="9" id="KW-1185">Reference proteome</keyword>
<keyword evidence="4" id="KW-0131">Cell cycle</keyword>
<comment type="function">
    <text evidence="4">May play a role in cell cycle regulation. Dual specificity phosphatase active toward substrates containing either phosphotyrosine or phosphoserine residues.</text>
</comment>
<evidence type="ECO:0000256" key="4">
    <source>
        <dbReference type="PIRNR" id="PIRNR037322"/>
    </source>
</evidence>
<dbReference type="InterPro" id="IPR022778">
    <property type="entry name" value="CDKN3"/>
</dbReference>
<dbReference type="PROSITE" id="PS50056">
    <property type="entry name" value="TYR_PHOSPHATASE_2"/>
    <property type="match status" value="1"/>
</dbReference>
<evidence type="ECO:0000256" key="5">
    <source>
        <dbReference type="PIRSR" id="PIRSR037322-1"/>
    </source>
</evidence>
<dbReference type="STRING" id="9258.ENSOANP00000017441"/>
<reference evidence="8 9" key="1">
    <citation type="journal article" date="2008" name="Nature">
        <title>Genome analysis of the platypus reveals unique signatures of evolution.</title>
        <authorList>
            <person name="Warren W.C."/>
            <person name="Hillier L.W."/>
            <person name="Marshall Graves J.A."/>
            <person name="Birney E."/>
            <person name="Ponting C.P."/>
            <person name="Grutzner F."/>
            <person name="Belov K."/>
            <person name="Miller W."/>
            <person name="Clarke L."/>
            <person name="Chinwalla A.T."/>
            <person name="Yang S.P."/>
            <person name="Heger A."/>
            <person name="Locke D.P."/>
            <person name="Miethke P."/>
            <person name="Waters P.D."/>
            <person name="Veyrunes F."/>
            <person name="Fulton L."/>
            <person name="Fulton B."/>
            <person name="Graves T."/>
            <person name="Wallis J."/>
            <person name="Puente X.S."/>
            <person name="Lopez-Otin C."/>
            <person name="Ordonez G.R."/>
            <person name="Eichler E.E."/>
            <person name="Chen L."/>
            <person name="Cheng Z."/>
            <person name="Deakin J.E."/>
            <person name="Alsop A."/>
            <person name="Thompson K."/>
            <person name="Kirby P."/>
            <person name="Papenfuss A.T."/>
            <person name="Wakefield M.J."/>
            <person name="Olender T."/>
            <person name="Lancet D."/>
            <person name="Huttley G.A."/>
            <person name="Smit A.F."/>
            <person name="Pask A."/>
            <person name="Temple-Smith P."/>
            <person name="Batzer M.A."/>
            <person name="Walker J.A."/>
            <person name="Konkel M.K."/>
            <person name="Harris R.S."/>
            <person name="Whittington C.M."/>
            <person name="Wong E.S."/>
            <person name="Gemmell N.J."/>
            <person name="Buschiazzo E."/>
            <person name="Vargas Jentzsch I.M."/>
            <person name="Merkel A."/>
            <person name="Schmitz J."/>
            <person name="Zemann A."/>
            <person name="Churakov G."/>
            <person name="Kriegs J.O."/>
            <person name="Brosius J."/>
            <person name="Murchison E.P."/>
            <person name="Sachidanandam R."/>
            <person name="Smith C."/>
            <person name="Hannon G.J."/>
            <person name="Tsend-Ayush E."/>
            <person name="McMillan D."/>
            <person name="Attenborough R."/>
            <person name="Rens W."/>
            <person name="Ferguson-Smith M."/>
            <person name="Lefevre C.M."/>
            <person name="Sharp J.A."/>
            <person name="Nicholas K.R."/>
            <person name="Ray D.A."/>
            <person name="Kube M."/>
            <person name="Reinhardt R."/>
            <person name="Pringle T.H."/>
            <person name="Taylor J."/>
            <person name="Jones R.C."/>
            <person name="Nixon B."/>
            <person name="Dacheux J.L."/>
            <person name="Niwa H."/>
            <person name="Sekita Y."/>
            <person name="Huang X."/>
            <person name="Stark A."/>
            <person name="Kheradpour P."/>
            <person name="Kellis M."/>
            <person name="Flicek P."/>
            <person name="Chen Y."/>
            <person name="Webber C."/>
            <person name="Hardison R."/>
            <person name="Nelson J."/>
            <person name="Hallsworth-Pepin K."/>
            <person name="Delehaunty K."/>
            <person name="Markovic C."/>
            <person name="Minx P."/>
            <person name="Feng Y."/>
            <person name="Kremitzki C."/>
            <person name="Mitreva M."/>
            <person name="Glasscock J."/>
            <person name="Wylie T."/>
            <person name="Wohldmann P."/>
            <person name="Thiru P."/>
            <person name="Nhan M.N."/>
            <person name="Pohl C.S."/>
            <person name="Smith S.M."/>
            <person name="Hou S."/>
            <person name="Nefedov M."/>
            <person name="de Jong P.J."/>
            <person name="Renfree M.B."/>
            <person name="Mardis E.R."/>
            <person name="Wilson R.K."/>
        </authorList>
    </citation>
    <scope>NUCLEOTIDE SEQUENCE [LARGE SCALE GENOMIC DNA]</scope>
    <source>
        <strain evidence="8 9">Glennie</strain>
    </source>
</reference>
<dbReference type="CDD" id="cd14505">
    <property type="entry name" value="CDKN3-like"/>
    <property type="match status" value="1"/>
</dbReference>
<dbReference type="AlphaFoldDB" id="F7D748"/>
<comment type="similarity">
    <text evidence="1 4">Belongs to the protein-tyrosine phosphatase family.</text>
</comment>
<dbReference type="EC" id="3.1.3.48" evidence="4"/>
<dbReference type="GeneTree" id="ENSGT00390000004717"/>
<sequence>PGTKQTCEFDSSDEEPVEGERTPFHISWLDPSPVHYPQFLGLCSLPGCRFKDVGRNLQKDLGEPKSCGARDLFVFCTRGELARYRVPDLPDAYRRPGFAVHRHPFPDGDAPAVAGCRAILDELAACLDADRKTVIHCYGGLGRSCLVAACLLLRLSDTGAIQEVIDGLRNPRGSGAIQTRKVMGVRDFEKGETATDPGNEVTRPQSQ</sequence>
<keyword evidence="2 4" id="KW-0378">Hydrolase</keyword>
<dbReference type="InParanoid" id="F7D748"/>
<keyword evidence="3 4" id="KW-0904">Protein phosphatase</keyword>
<gene>
    <name evidence="8" type="primary">CDKN3</name>
</gene>
<evidence type="ECO:0000256" key="3">
    <source>
        <dbReference type="ARBA" id="ARBA00022912"/>
    </source>
</evidence>
<reference evidence="8" key="3">
    <citation type="submission" date="2025-09" db="UniProtKB">
        <authorList>
            <consortium name="Ensembl"/>
        </authorList>
    </citation>
    <scope>IDENTIFICATION</scope>
    <source>
        <strain evidence="8">Glennie</strain>
    </source>
</reference>
<dbReference type="eggNOG" id="KOG1720">
    <property type="taxonomic scope" value="Eukaryota"/>
</dbReference>
<dbReference type="GO" id="GO:0005737">
    <property type="term" value="C:cytoplasm"/>
    <property type="evidence" value="ECO:0000318"/>
    <property type="project" value="GO_Central"/>
</dbReference>
<name>F7D748_ORNAN</name>
<dbReference type="GO" id="GO:0048471">
    <property type="term" value="C:perinuclear region of cytoplasm"/>
    <property type="evidence" value="ECO:0007669"/>
    <property type="project" value="UniProtKB-SubCell"/>
</dbReference>
<dbReference type="InterPro" id="IPR029021">
    <property type="entry name" value="Prot-tyrosine_phosphatase-like"/>
</dbReference>
<comment type="catalytic activity">
    <reaction evidence="4">
        <text>O-phospho-L-threonyl-[protein] + H2O = L-threonyl-[protein] + phosphate</text>
        <dbReference type="Rhea" id="RHEA:47004"/>
        <dbReference type="Rhea" id="RHEA-COMP:11060"/>
        <dbReference type="Rhea" id="RHEA-COMP:11605"/>
        <dbReference type="ChEBI" id="CHEBI:15377"/>
        <dbReference type="ChEBI" id="CHEBI:30013"/>
        <dbReference type="ChEBI" id="CHEBI:43474"/>
        <dbReference type="ChEBI" id="CHEBI:61977"/>
        <dbReference type="EC" id="3.1.3.16"/>
    </reaction>
</comment>
<protein>
    <recommendedName>
        <fullName evidence="4">Cyclin-dependent kinase inhibitor 3</fullName>
        <ecNumber evidence="4">3.1.3.16</ecNumber>
        <ecNumber evidence="4">3.1.3.48</ecNumber>
    </recommendedName>
</protein>
<dbReference type="GO" id="GO:0051726">
    <property type="term" value="P:regulation of cell cycle"/>
    <property type="evidence" value="ECO:0007669"/>
    <property type="project" value="Ensembl"/>
</dbReference>
<evidence type="ECO:0000259" key="7">
    <source>
        <dbReference type="PROSITE" id="PS50056"/>
    </source>
</evidence>
<dbReference type="Pfam" id="PF05706">
    <property type="entry name" value="CDKN3"/>
    <property type="match status" value="1"/>
</dbReference>
<dbReference type="EC" id="3.1.3.16" evidence="4"/>
<organism evidence="8 9">
    <name type="scientific">Ornithorhynchus anatinus</name>
    <name type="common">Duckbill platypus</name>
    <dbReference type="NCBI Taxonomy" id="9258"/>
    <lineage>
        <taxon>Eukaryota</taxon>
        <taxon>Metazoa</taxon>
        <taxon>Chordata</taxon>
        <taxon>Craniata</taxon>
        <taxon>Vertebrata</taxon>
        <taxon>Euteleostomi</taxon>
        <taxon>Mammalia</taxon>
        <taxon>Monotremata</taxon>
        <taxon>Ornithorhynchidae</taxon>
        <taxon>Ornithorhynchus</taxon>
    </lineage>
</organism>
<feature type="region of interest" description="Disordered" evidence="6">
    <location>
        <begin position="187"/>
        <end position="207"/>
    </location>
</feature>
<evidence type="ECO:0000256" key="1">
    <source>
        <dbReference type="ARBA" id="ARBA00009580"/>
    </source>
</evidence>
<keyword evidence="4" id="KW-0963">Cytoplasm</keyword>
<feature type="domain" description="Tyrosine specific protein phosphatases" evidence="7">
    <location>
        <begin position="117"/>
        <end position="183"/>
    </location>
</feature>
<dbReference type="InterPro" id="IPR050561">
    <property type="entry name" value="PTP"/>
</dbReference>
<dbReference type="GO" id="GO:0005829">
    <property type="term" value="C:cytosol"/>
    <property type="evidence" value="ECO:0007669"/>
    <property type="project" value="Ensembl"/>
</dbReference>
<dbReference type="GO" id="GO:0004722">
    <property type="term" value="F:protein serine/threonine phosphatase activity"/>
    <property type="evidence" value="ECO:0007669"/>
    <property type="project" value="UniProtKB-EC"/>
</dbReference>
<dbReference type="HOGENOM" id="CLU_047330_1_0_1"/>
<dbReference type="Gene3D" id="3.90.190.10">
    <property type="entry name" value="Protein tyrosine phosphatase superfamily"/>
    <property type="match status" value="1"/>
</dbReference>
<dbReference type="InterPro" id="IPR008425">
    <property type="entry name" value="CDK_inhib_3"/>
</dbReference>
<dbReference type="Ensembl" id="ENSOANT00000017444.2">
    <property type="protein sequence ID" value="ENSOANP00000017441.2"/>
    <property type="gene ID" value="ENSOANG00000011010.3"/>
</dbReference>
<evidence type="ECO:0000256" key="2">
    <source>
        <dbReference type="ARBA" id="ARBA00022801"/>
    </source>
</evidence>
<dbReference type="InterPro" id="IPR000387">
    <property type="entry name" value="Tyr_Pase_dom"/>
</dbReference>
<comment type="subcellular location">
    <subcellularLocation>
        <location evidence="4">Cytoplasm</location>
        <location evidence="4">Perinuclear region</location>
    </subcellularLocation>
</comment>
<dbReference type="SUPFAM" id="SSF52799">
    <property type="entry name" value="(Phosphotyrosine protein) phosphatases II"/>
    <property type="match status" value="1"/>
</dbReference>